<keyword evidence="17" id="KW-0675">Receptor</keyword>
<feature type="domain" description="TonB-dependent receptor plug" evidence="16">
    <location>
        <begin position="79"/>
        <end position="187"/>
    </location>
</feature>
<keyword evidence="18" id="KW-1185">Reference proteome</keyword>
<dbReference type="Pfam" id="PF07715">
    <property type="entry name" value="Plug"/>
    <property type="match status" value="1"/>
</dbReference>
<keyword evidence="6" id="KW-0408">Iron</keyword>
<evidence type="ECO:0000256" key="12">
    <source>
        <dbReference type="PROSITE-ProRule" id="PRU10143"/>
    </source>
</evidence>
<dbReference type="EMBL" id="JAUHHC010000005">
    <property type="protein sequence ID" value="MDN3922543.1"/>
    <property type="molecule type" value="Genomic_DNA"/>
</dbReference>
<evidence type="ECO:0000256" key="1">
    <source>
        <dbReference type="ARBA" id="ARBA00004571"/>
    </source>
</evidence>
<evidence type="ECO:0000256" key="14">
    <source>
        <dbReference type="SAM" id="MobiDB-lite"/>
    </source>
</evidence>
<comment type="caution">
    <text evidence="17">The sequence shown here is derived from an EMBL/GenBank/DDBJ whole genome shotgun (WGS) entry which is preliminary data.</text>
</comment>
<keyword evidence="8 12" id="KW-0798">TonB box</keyword>
<dbReference type="InterPro" id="IPR010916">
    <property type="entry name" value="TonB_box_CS"/>
</dbReference>
<dbReference type="InterPro" id="IPR012910">
    <property type="entry name" value="Plug_dom"/>
</dbReference>
<reference evidence="17 18" key="1">
    <citation type="submission" date="2023-06" db="EMBL/GenBank/DDBJ databases">
        <title>Pelomonas sp. PFR6 16S ribosomal RNA gene Genome sequencing and assembly.</title>
        <authorList>
            <person name="Woo H."/>
        </authorList>
    </citation>
    <scope>NUCLEOTIDE SEQUENCE [LARGE SCALE GENOMIC DNA]</scope>
    <source>
        <strain evidence="17 18">PFR6</strain>
    </source>
</reference>
<accession>A0ABT8DXW9</accession>
<feature type="short sequence motif" description="TonB box" evidence="12">
    <location>
        <begin position="67"/>
        <end position="73"/>
    </location>
</feature>
<evidence type="ECO:0000313" key="17">
    <source>
        <dbReference type="EMBL" id="MDN3922543.1"/>
    </source>
</evidence>
<feature type="domain" description="TonB-dependent receptor-like beta-barrel" evidence="15">
    <location>
        <begin position="310"/>
        <end position="730"/>
    </location>
</feature>
<evidence type="ECO:0000256" key="9">
    <source>
        <dbReference type="ARBA" id="ARBA00023136"/>
    </source>
</evidence>
<dbReference type="PANTHER" id="PTHR32552:SF81">
    <property type="entry name" value="TONB-DEPENDENT OUTER MEMBRANE RECEPTOR"/>
    <property type="match status" value="1"/>
</dbReference>
<dbReference type="Proteomes" id="UP001228044">
    <property type="component" value="Unassembled WGS sequence"/>
</dbReference>
<keyword evidence="9 11" id="KW-0472">Membrane</keyword>
<evidence type="ECO:0000259" key="15">
    <source>
        <dbReference type="Pfam" id="PF00593"/>
    </source>
</evidence>
<dbReference type="InterPro" id="IPR036942">
    <property type="entry name" value="Beta-barrel_TonB_sf"/>
</dbReference>
<dbReference type="Gene3D" id="2.40.170.20">
    <property type="entry name" value="TonB-dependent receptor, beta-barrel domain"/>
    <property type="match status" value="1"/>
</dbReference>
<proteinExistence type="inferred from homology"/>
<organism evidence="17 18">
    <name type="scientific">Roseateles violae</name>
    <dbReference type="NCBI Taxonomy" id="3058042"/>
    <lineage>
        <taxon>Bacteria</taxon>
        <taxon>Pseudomonadati</taxon>
        <taxon>Pseudomonadota</taxon>
        <taxon>Betaproteobacteria</taxon>
        <taxon>Burkholderiales</taxon>
        <taxon>Sphaerotilaceae</taxon>
        <taxon>Roseateles</taxon>
    </lineage>
</organism>
<dbReference type="PROSITE" id="PS52016">
    <property type="entry name" value="TONB_DEPENDENT_REC_3"/>
    <property type="match status" value="1"/>
</dbReference>
<keyword evidence="7" id="KW-0406">Ion transport</keyword>
<evidence type="ECO:0000256" key="11">
    <source>
        <dbReference type="PROSITE-ProRule" id="PRU01360"/>
    </source>
</evidence>
<dbReference type="PROSITE" id="PS00430">
    <property type="entry name" value="TONB_DEPENDENT_REC_1"/>
    <property type="match status" value="1"/>
</dbReference>
<sequence length="772" mass="82470">MKHPIRTAPSRRLHTARPPVELHRLADAALRALLGGALTLGAAGAIGQETDKVGADKSEAETRKLETVVVTAQKRTQSLKEVPMSVEAIDTERLSAQGMVKLSDFYSQVPGLSYSPSSMSSLIVMRGIATNSGINVRPTSGVVIDDVPYGSATNTGVVPDLDPSDIRQIEVLRGPQGTLYGASSMGGLLKYNMADPDTVRATRRIEIGGSTVTDGGNGYQGRFSINQPISDSMAVRVSGFKRHDPSYVENLHSDENNAADVYGGRFAAILKLTPTFTVRASTLLQDTSTNASSSVDVGYDLVPKFGEGVHDRMPGADNYHSRSSVSSLKFSADLGFASFDAITGYNESRQKALQDASYTAIGAAAIGINAALGLGLSAPGVAIDNRFDSTTTSQELRLTSKDGLDLQWLVGGFYSLEKVNSVQNFYLGERKSHNIITTMPLLIATNESEYKSTALFGDATYKFTERFDVAVGARVARGKNRGTSVAGGILTPPTTTPSGNDDDDTTYQFSPRYRIDKNLMTYFRAASGFRAGGSNIVVPGSSIPPSFKSDKLNSYELGAKGTFLDRELSLDAALYRINWNDLQVNQVDTTFGGAYTTNAGKARSQGLELSGVYLPTPDWRVQATYTYSDATLTEDIPGFVEGQTAYGKSGDVLPYSARSTIFAAVTRYFGMSNGLDLFVGANANYVGARDMEFVQSATVPRVHLPSYTLLGLNAGVQGTGWTVTAYIRNLTDETGYITAGRRAASMASGTNATVAATPVQPRTFGVTASWDL</sequence>
<evidence type="ECO:0000256" key="5">
    <source>
        <dbReference type="ARBA" id="ARBA00022692"/>
    </source>
</evidence>
<evidence type="ECO:0000256" key="2">
    <source>
        <dbReference type="ARBA" id="ARBA00022448"/>
    </source>
</evidence>
<evidence type="ECO:0000256" key="6">
    <source>
        <dbReference type="ARBA" id="ARBA00023004"/>
    </source>
</evidence>
<evidence type="ECO:0000256" key="13">
    <source>
        <dbReference type="RuleBase" id="RU003357"/>
    </source>
</evidence>
<keyword evidence="5 11" id="KW-0812">Transmembrane</keyword>
<evidence type="ECO:0000256" key="4">
    <source>
        <dbReference type="ARBA" id="ARBA00022496"/>
    </source>
</evidence>
<evidence type="ECO:0000259" key="16">
    <source>
        <dbReference type="Pfam" id="PF07715"/>
    </source>
</evidence>
<dbReference type="RefSeq" id="WP_290360842.1">
    <property type="nucleotide sequence ID" value="NZ_JAUHHC010000005.1"/>
</dbReference>
<keyword evidence="4" id="KW-0410">Iron transport</keyword>
<feature type="region of interest" description="Disordered" evidence="14">
    <location>
        <begin position="484"/>
        <end position="506"/>
    </location>
</feature>
<keyword evidence="2 11" id="KW-0813">Transport</keyword>
<evidence type="ECO:0000256" key="8">
    <source>
        <dbReference type="ARBA" id="ARBA00023077"/>
    </source>
</evidence>
<keyword evidence="3 11" id="KW-1134">Transmembrane beta strand</keyword>
<name>A0ABT8DXW9_9BURK</name>
<dbReference type="SUPFAM" id="SSF56935">
    <property type="entry name" value="Porins"/>
    <property type="match status" value="1"/>
</dbReference>
<dbReference type="InterPro" id="IPR039426">
    <property type="entry name" value="TonB-dep_rcpt-like"/>
</dbReference>
<keyword evidence="10 11" id="KW-0998">Cell outer membrane</keyword>
<dbReference type="InterPro" id="IPR000531">
    <property type="entry name" value="Beta-barrel_TonB"/>
</dbReference>
<comment type="subcellular location">
    <subcellularLocation>
        <location evidence="1 11">Cell outer membrane</location>
        <topology evidence="1 11">Multi-pass membrane protein</topology>
    </subcellularLocation>
</comment>
<dbReference type="PANTHER" id="PTHR32552">
    <property type="entry name" value="FERRICHROME IRON RECEPTOR-RELATED"/>
    <property type="match status" value="1"/>
</dbReference>
<comment type="similarity">
    <text evidence="11 13">Belongs to the TonB-dependent receptor family.</text>
</comment>
<evidence type="ECO:0000256" key="10">
    <source>
        <dbReference type="ARBA" id="ARBA00023237"/>
    </source>
</evidence>
<evidence type="ECO:0000313" key="18">
    <source>
        <dbReference type="Proteomes" id="UP001228044"/>
    </source>
</evidence>
<gene>
    <name evidence="17" type="ORF">QWJ38_19810</name>
</gene>
<protein>
    <submittedName>
        <fullName evidence="17">TonB-dependent receptor</fullName>
    </submittedName>
</protein>
<evidence type="ECO:0000256" key="7">
    <source>
        <dbReference type="ARBA" id="ARBA00023065"/>
    </source>
</evidence>
<evidence type="ECO:0000256" key="3">
    <source>
        <dbReference type="ARBA" id="ARBA00022452"/>
    </source>
</evidence>
<dbReference type="Pfam" id="PF00593">
    <property type="entry name" value="TonB_dep_Rec_b-barrel"/>
    <property type="match status" value="1"/>
</dbReference>